<organism evidence="10 11">
    <name type="scientific">Lodderomyces beijingensis</name>
    <dbReference type="NCBI Taxonomy" id="1775926"/>
    <lineage>
        <taxon>Eukaryota</taxon>
        <taxon>Fungi</taxon>
        <taxon>Dikarya</taxon>
        <taxon>Ascomycota</taxon>
        <taxon>Saccharomycotina</taxon>
        <taxon>Pichiomycetes</taxon>
        <taxon>Debaryomycetaceae</taxon>
        <taxon>Candida/Lodderomyces clade</taxon>
        <taxon>Lodderomyces</taxon>
    </lineage>
</organism>
<dbReference type="InterPro" id="IPR007255">
    <property type="entry name" value="COG8"/>
</dbReference>
<feature type="compositionally biased region" description="Basic residues" evidence="9">
    <location>
        <begin position="131"/>
        <end position="143"/>
    </location>
</feature>
<evidence type="ECO:0000256" key="7">
    <source>
        <dbReference type="ARBA" id="ARBA00023136"/>
    </source>
</evidence>
<keyword evidence="6" id="KW-0333">Golgi apparatus</keyword>
<evidence type="ECO:0000256" key="8">
    <source>
        <dbReference type="ARBA" id="ARBA00031347"/>
    </source>
</evidence>
<name>A0ABP0ZRC9_9ASCO</name>
<feature type="region of interest" description="Disordered" evidence="9">
    <location>
        <begin position="128"/>
        <end position="154"/>
    </location>
</feature>
<evidence type="ECO:0000256" key="1">
    <source>
        <dbReference type="ARBA" id="ARBA00004395"/>
    </source>
</evidence>
<dbReference type="InterPro" id="IPR016159">
    <property type="entry name" value="Cullin_repeat-like_dom_sf"/>
</dbReference>
<evidence type="ECO:0000256" key="6">
    <source>
        <dbReference type="ARBA" id="ARBA00023034"/>
    </source>
</evidence>
<dbReference type="Proteomes" id="UP001497383">
    <property type="component" value="Chromosome 6"/>
</dbReference>
<keyword evidence="7" id="KW-0472">Membrane</keyword>
<gene>
    <name evidence="10" type="ORF">LODBEIA_P49450</name>
</gene>
<evidence type="ECO:0000313" key="10">
    <source>
        <dbReference type="EMBL" id="CAK9441076.1"/>
    </source>
</evidence>
<evidence type="ECO:0000256" key="9">
    <source>
        <dbReference type="SAM" id="MobiDB-lite"/>
    </source>
</evidence>
<dbReference type="RefSeq" id="XP_066831883.1">
    <property type="nucleotide sequence ID" value="XM_066975222.1"/>
</dbReference>
<proteinExistence type="inferred from homology"/>
<reference evidence="10 11" key="1">
    <citation type="submission" date="2024-03" db="EMBL/GenBank/DDBJ databases">
        <authorList>
            <person name="Brejova B."/>
        </authorList>
    </citation>
    <scope>NUCLEOTIDE SEQUENCE [LARGE SCALE GENOMIC DNA]</scope>
    <source>
        <strain evidence="10 11">CBS 14171</strain>
    </source>
</reference>
<evidence type="ECO:0000256" key="2">
    <source>
        <dbReference type="ARBA" id="ARBA00006419"/>
    </source>
</evidence>
<dbReference type="GeneID" id="92210141"/>
<comment type="similarity">
    <text evidence="2">Belongs to the COG8 family.</text>
</comment>
<dbReference type="PANTHER" id="PTHR21311:SF0">
    <property type="entry name" value="CONSERVED OLIGOMERIC GOLGI COMPLEX SUBUNIT 8"/>
    <property type="match status" value="1"/>
</dbReference>
<dbReference type="SUPFAM" id="SSF74788">
    <property type="entry name" value="Cullin repeat-like"/>
    <property type="match status" value="1"/>
</dbReference>
<keyword evidence="11" id="KW-1185">Reference proteome</keyword>
<evidence type="ECO:0000313" key="11">
    <source>
        <dbReference type="Proteomes" id="UP001497383"/>
    </source>
</evidence>
<sequence length="423" mass="49354">MTSSILLDTLKTDLDQSYRTQLDSDPEFYKAASKYLQDLLVNDELLSTDAFTTTTTTTPKRPTRTIVEEIAELDSARHNISLQLSSLANANRDLILDVNSDLDEVQRKFATEYQQCIDSILKNLDSAPSVHHNRNHHHHRQNQNHHDKTQQSHQRLLDSIKQGNMILSNMDSVLDILELPTLCKLCILQGNYQESLDISIFAKSLTIRFPKLQIFKAISIQVQAELQVMLKGLIKLLNTDLRQNHILKIFQILNKLESVDDKSLQRIYLNSRFKFILDEISSLTPILKFNKLTYLKRYVEIYREHVYAALSMYHTIFKEEENLLLLNQFITTLGENLCREFIKYLPAIKSQQQQQQQHGSIESEMELKNSIDGLLLQLIYLSKSLSSFQFEFEPIFLLQLCYKNEIFTEKEWVENMSKVKKHR</sequence>
<evidence type="ECO:0000256" key="5">
    <source>
        <dbReference type="ARBA" id="ARBA00022927"/>
    </source>
</evidence>
<evidence type="ECO:0000256" key="3">
    <source>
        <dbReference type="ARBA" id="ARBA00020983"/>
    </source>
</evidence>
<dbReference type="EMBL" id="OZ022410">
    <property type="protein sequence ID" value="CAK9441076.1"/>
    <property type="molecule type" value="Genomic_DNA"/>
</dbReference>
<keyword evidence="4" id="KW-0813">Transport</keyword>
<evidence type="ECO:0000256" key="4">
    <source>
        <dbReference type="ARBA" id="ARBA00022448"/>
    </source>
</evidence>
<dbReference type="Pfam" id="PF04124">
    <property type="entry name" value="Dor1"/>
    <property type="match status" value="1"/>
</dbReference>
<feature type="compositionally biased region" description="Basic and acidic residues" evidence="9">
    <location>
        <begin position="144"/>
        <end position="154"/>
    </location>
</feature>
<comment type="subcellular location">
    <subcellularLocation>
        <location evidence="1">Golgi apparatus membrane</location>
        <topology evidence="1">Peripheral membrane protein</topology>
    </subcellularLocation>
</comment>
<accession>A0ABP0ZRC9</accession>
<keyword evidence="5" id="KW-0653">Protein transport</keyword>
<dbReference type="PANTHER" id="PTHR21311">
    <property type="entry name" value="CONSERVED OLIGOMERIC GOLGI COMPLEX COMPONENT 8"/>
    <property type="match status" value="1"/>
</dbReference>
<protein>
    <recommendedName>
        <fullName evidence="3">Conserved oligomeric Golgi complex subunit 8</fullName>
    </recommendedName>
    <alternativeName>
        <fullName evidence="8">Component of oligomeric Golgi complex 8</fullName>
    </alternativeName>
</protein>